<evidence type="ECO:0000259" key="7">
    <source>
        <dbReference type="Pfam" id="PF25183"/>
    </source>
</evidence>
<dbReference type="InterPro" id="IPR013783">
    <property type="entry name" value="Ig-like_fold"/>
</dbReference>
<dbReference type="Proteomes" id="UP000292958">
    <property type="component" value="Unassembled WGS sequence"/>
</dbReference>
<protein>
    <submittedName>
        <fullName evidence="8">Outer membrane receptor protein involved in Fe transport</fullName>
    </submittedName>
</protein>
<dbReference type="InterPro" id="IPR039426">
    <property type="entry name" value="TonB-dep_rcpt-like"/>
</dbReference>
<keyword evidence="9" id="KW-1185">Reference proteome</keyword>
<dbReference type="SUPFAM" id="SSF56935">
    <property type="entry name" value="Porins"/>
    <property type="match status" value="1"/>
</dbReference>
<dbReference type="GO" id="GO:0009279">
    <property type="term" value="C:cell outer membrane"/>
    <property type="evidence" value="ECO:0007669"/>
    <property type="project" value="UniProtKB-SubCell"/>
</dbReference>
<keyword evidence="6" id="KW-0998">Cell outer membrane</keyword>
<gene>
    <name evidence="8" type="ORF">BDD14_5309</name>
</gene>
<proteinExistence type="predicted"/>
<reference evidence="8 9" key="1">
    <citation type="submission" date="2019-02" db="EMBL/GenBank/DDBJ databases">
        <title>Genomic Encyclopedia of Archaeal and Bacterial Type Strains, Phase II (KMG-II): from individual species to whole genera.</title>
        <authorList>
            <person name="Goeker M."/>
        </authorList>
    </citation>
    <scope>NUCLEOTIDE SEQUENCE [LARGE SCALE GENOMIC DNA]</scope>
    <source>
        <strain evidence="8 9">DSM 18101</strain>
    </source>
</reference>
<evidence type="ECO:0000256" key="4">
    <source>
        <dbReference type="ARBA" id="ARBA00022692"/>
    </source>
</evidence>
<dbReference type="AlphaFoldDB" id="A0A4Q7Z0F2"/>
<evidence type="ECO:0000256" key="3">
    <source>
        <dbReference type="ARBA" id="ARBA00022452"/>
    </source>
</evidence>
<comment type="caution">
    <text evidence="8">The sequence shown here is derived from an EMBL/GenBank/DDBJ whole genome shotgun (WGS) entry which is preliminary data.</text>
</comment>
<organism evidence="8 9">
    <name type="scientific">Edaphobacter modestus</name>
    <dbReference type="NCBI Taxonomy" id="388466"/>
    <lineage>
        <taxon>Bacteria</taxon>
        <taxon>Pseudomonadati</taxon>
        <taxon>Acidobacteriota</taxon>
        <taxon>Terriglobia</taxon>
        <taxon>Terriglobales</taxon>
        <taxon>Acidobacteriaceae</taxon>
        <taxon>Edaphobacter</taxon>
    </lineage>
</organism>
<dbReference type="EMBL" id="SHKW01000001">
    <property type="protein sequence ID" value="RZU43630.1"/>
    <property type="molecule type" value="Genomic_DNA"/>
</dbReference>
<keyword evidence="8" id="KW-0675">Receptor</keyword>
<keyword evidence="3" id="KW-1134">Transmembrane beta strand</keyword>
<evidence type="ECO:0000256" key="1">
    <source>
        <dbReference type="ARBA" id="ARBA00004571"/>
    </source>
</evidence>
<dbReference type="OrthoDB" id="100279at2"/>
<dbReference type="PROSITE" id="PS51257">
    <property type="entry name" value="PROKAR_LIPOPROTEIN"/>
    <property type="match status" value="1"/>
</dbReference>
<evidence type="ECO:0000256" key="6">
    <source>
        <dbReference type="ARBA" id="ARBA00023237"/>
    </source>
</evidence>
<comment type="subcellular location">
    <subcellularLocation>
        <location evidence="1">Cell outer membrane</location>
        <topology evidence="1">Multi-pass membrane protein</topology>
    </subcellularLocation>
</comment>
<dbReference type="InterPro" id="IPR036942">
    <property type="entry name" value="Beta-barrel_TonB_sf"/>
</dbReference>
<feature type="domain" description="TonB-dependent transporter Oar-like beta-barrel" evidence="7">
    <location>
        <begin position="517"/>
        <end position="771"/>
    </location>
</feature>
<keyword evidence="5" id="KW-0472">Membrane</keyword>
<keyword evidence="4" id="KW-0812">Transmembrane</keyword>
<dbReference type="SUPFAM" id="SSF49464">
    <property type="entry name" value="Carboxypeptidase regulatory domain-like"/>
    <property type="match status" value="1"/>
</dbReference>
<name>A0A4Q7Z0F2_9BACT</name>
<dbReference type="InterPro" id="IPR057601">
    <property type="entry name" value="Oar-like_b-barrel"/>
</dbReference>
<dbReference type="InterPro" id="IPR008969">
    <property type="entry name" value="CarboxyPept-like_regulatory"/>
</dbReference>
<sequence length="855" mass="94378">MLSYLEKLSRFLAVLLLIVGCKLAVGQSALNGSIVDPVGDAVSGVDVQLRTKKGAIIRHSVSDAQGNFHWQPVSPDQYVVEVPAKYGFEAYRAPIHFTHSSQPFLKIQLALPTVEAQVTVESADSTVTTDPTENRDQVAVSSQMLERVPVFDQNYIAALAPFLDQSGVGTNGVTIIVDGVEMKGTGVSASAIAEAHINNDPYSAETNRPGKGRIEIITKPGTPQIHGSFTFTFRDSVSDAKNYFALTKPFEQKRIYEGSITGPLGSDQKTTFLVSGTRQEDNLQAIVHAQTPTGLISTNVPTPIHDTEVAFRISHEFSAKHRVSLQYNVTDTITRNLGAGGLILAQSAVNAQAREDDVIFNDRLILSPTLLNQLQLFFEKDYDPTRSVSPLQKIVVDGAFTDGGAQADLLATENNMKINDIVSWSKGRHYLKFGVNIPNLSRRAWEDSSNRQGTFNFSSLSDYVANRPYSFTQQAGVGRTVFWMNEIGTFIQDQIQVRPNLQVSLGLRYDWQTYFKSIHDFAPRISFAYSTKDQKTVLRGGSGLFYDRTGATPMADLKRYNGVVLRSYTILNPGYPIPLPPDIPPSSLPTNLVQLAPNTHIPYIAHYSFGIERQLSKELTVAATYRGLLGLALFRSRDINAPLPPFYASRPNTNLGVVRQIESEGRQVGNALDLTLEGKTGRWFSGLAQYSFSRTNNNTGGIAWFPANQYDLTGEYSRADFDQRHRFNLLGTLNEDHWLNLGVGTKLYSGMPYTETSGVDVFNTGILNARPAGIKRNSLETGGNVELDLRWSHDMHVPSKKGDRAPLMSFAIDGFNVTNRTNFSSYVGNIQSTFFGRPTAALSARRLQFSAHIKF</sequence>
<evidence type="ECO:0000313" key="8">
    <source>
        <dbReference type="EMBL" id="RZU43630.1"/>
    </source>
</evidence>
<dbReference type="Gene3D" id="2.40.170.20">
    <property type="entry name" value="TonB-dependent receptor, beta-barrel domain"/>
    <property type="match status" value="1"/>
</dbReference>
<accession>A0A4Q7Z0F2</accession>
<dbReference type="PANTHER" id="PTHR30069:SF46">
    <property type="entry name" value="OAR PROTEIN"/>
    <property type="match status" value="1"/>
</dbReference>
<dbReference type="Gene3D" id="2.60.40.10">
    <property type="entry name" value="Immunoglobulins"/>
    <property type="match status" value="1"/>
</dbReference>
<dbReference type="Pfam" id="PF25183">
    <property type="entry name" value="OMP_b-brl_4"/>
    <property type="match status" value="1"/>
</dbReference>
<dbReference type="GO" id="GO:0044718">
    <property type="term" value="P:siderophore transmembrane transport"/>
    <property type="evidence" value="ECO:0007669"/>
    <property type="project" value="TreeGrafter"/>
</dbReference>
<dbReference type="GO" id="GO:0015344">
    <property type="term" value="F:siderophore uptake transmembrane transporter activity"/>
    <property type="evidence" value="ECO:0007669"/>
    <property type="project" value="TreeGrafter"/>
</dbReference>
<keyword evidence="2" id="KW-0813">Transport</keyword>
<evidence type="ECO:0000256" key="5">
    <source>
        <dbReference type="ARBA" id="ARBA00023136"/>
    </source>
</evidence>
<dbReference type="PANTHER" id="PTHR30069">
    <property type="entry name" value="TONB-DEPENDENT OUTER MEMBRANE RECEPTOR"/>
    <property type="match status" value="1"/>
</dbReference>
<evidence type="ECO:0000256" key="2">
    <source>
        <dbReference type="ARBA" id="ARBA00022448"/>
    </source>
</evidence>
<evidence type="ECO:0000313" key="9">
    <source>
        <dbReference type="Proteomes" id="UP000292958"/>
    </source>
</evidence>